<evidence type="ECO:0000256" key="4">
    <source>
        <dbReference type="ARBA" id="ARBA00022490"/>
    </source>
</evidence>
<protein>
    <recommendedName>
        <fullName evidence="13">Phenylalanine--tRNA ligase beta subunit</fullName>
        <ecNumber evidence="13">6.1.1.20</ecNumber>
    </recommendedName>
    <alternativeName>
        <fullName evidence="13">Phenylalanyl-tRNA synthetase beta subunit</fullName>
        <shortName evidence="13">PheRS</shortName>
    </alternativeName>
</protein>
<dbReference type="InterPro" id="IPR036690">
    <property type="entry name" value="Fdx_antiC-bd_sf"/>
</dbReference>
<dbReference type="Gene3D" id="3.50.40.10">
    <property type="entry name" value="Phenylalanyl-trna Synthetase, Chain B, domain 3"/>
    <property type="match status" value="1"/>
</dbReference>
<evidence type="ECO:0000313" key="17">
    <source>
        <dbReference type="Proteomes" id="UP000319852"/>
    </source>
</evidence>
<keyword evidence="17" id="KW-1185">Reference proteome</keyword>
<dbReference type="FunFam" id="3.30.56.10:FF:000002">
    <property type="entry name" value="Phenylalanine--tRNA ligase beta subunit"/>
    <property type="match status" value="1"/>
</dbReference>
<evidence type="ECO:0000256" key="11">
    <source>
        <dbReference type="ARBA" id="ARBA00023146"/>
    </source>
</evidence>
<dbReference type="InterPro" id="IPR005121">
    <property type="entry name" value="Fdx_antiC-bd"/>
</dbReference>
<dbReference type="PROSITE" id="PS51447">
    <property type="entry name" value="FDX_ACB"/>
    <property type="match status" value="1"/>
</dbReference>
<keyword evidence="9 13" id="KW-0460">Magnesium</keyword>
<feature type="binding site" evidence="13">
    <location>
        <position position="351"/>
    </location>
    <ligand>
        <name>Mg(2+)</name>
        <dbReference type="ChEBI" id="CHEBI:18420"/>
        <note>shared with alpha subunit</note>
    </ligand>
</feature>
<dbReference type="Gene3D" id="3.30.930.10">
    <property type="entry name" value="Bira Bifunctional Protein, Domain 2"/>
    <property type="match status" value="1"/>
</dbReference>
<dbReference type="FunFam" id="3.30.56.10:FF:000001">
    <property type="entry name" value="Phenylalanine--tRNA ligase beta subunit"/>
    <property type="match status" value="1"/>
</dbReference>
<dbReference type="AlphaFoldDB" id="A0A517MRY7"/>
<evidence type="ECO:0000313" key="16">
    <source>
        <dbReference type="EMBL" id="QDS97640.1"/>
    </source>
</evidence>
<feature type="binding site" evidence="13">
    <location>
        <position position="345"/>
    </location>
    <ligand>
        <name>Mg(2+)</name>
        <dbReference type="ChEBI" id="CHEBI:18420"/>
        <note>shared with alpha subunit</note>
    </ligand>
</feature>
<evidence type="ECO:0000256" key="8">
    <source>
        <dbReference type="ARBA" id="ARBA00022840"/>
    </source>
</evidence>
<dbReference type="InterPro" id="IPR045060">
    <property type="entry name" value="Phe-tRNA-ligase_IIc_bsu"/>
</dbReference>
<accession>A0A517MRY7</accession>
<dbReference type="SUPFAM" id="SSF54991">
    <property type="entry name" value="Anticodon-binding domain of PheRS"/>
    <property type="match status" value="1"/>
</dbReference>
<dbReference type="GO" id="GO:0006432">
    <property type="term" value="P:phenylalanyl-tRNA aminoacylation"/>
    <property type="evidence" value="ECO:0007669"/>
    <property type="project" value="UniProtKB-UniRule"/>
</dbReference>
<organism evidence="16 17">
    <name type="scientific">Adhaeretor mobilis</name>
    <dbReference type="NCBI Taxonomy" id="1930276"/>
    <lineage>
        <taxon>Bacteria</taxon>
        <taxon>Pseudomonadati</taxon>
        <taxon>Planctomycetota</taxon>
        <taxon>Planctomycetia</taxon>
        <taxon>Pirellulales</taxon>
        <taxon>Lacipirellulaceae</taxon>
        <taxon>Adhaeretor</taxon>
    </lineage>
</organism>
<feature type="domain" description="B5" evidence="15">
    <location>
        <begin position="291"/>
        <end position="367"/>
    </location>
</feature>
<dbReference type="RefSeq" id="WP_145058182.1">
    <property type="nucleotide sequence ID" value="NZ_CP036263.1"/>
</dbReference>
<evidence type="ECO:0000259" key="15">
    <source>
        <dbReference type="PROSITE" id="PS51483"/>
    </source>
</evidence>
<dbReference type="GO" id="GO:0005524">
    <property type="term" value="F:ATP binding"/>
    <property type="evidence" value="ECO:0007669"/>
    <property type="project" value="UniProtKB-UniRule"/>
</dbReference>
<comment type="similarity">
    <text evidence="2 13">Belongs to the phenylalanyl-tRNA synthetase beta subunit family. Type 1 subfamily.</text>
</comment>
<dbReference type="NCBIfam" id="TIGR00472">
    <property type="entry name" value="pheT_bact"/>
    <property type="match status" value="1"/>
</dbReference>
<dbReference type="SUPFAM" id="SSF55681">
    <property type="entry name" value="Class II aaRS and biotin synthetases"/>
    <property type="match status" value="1"/>
</dbReference>
<dbReference type="SUPFAM" id="SSF56037">
    <property type="entry name" value="PheT/TilS domain"/>
    <property type="match status" value="1"/>
</dbReference>
<comment type="cofactor">
    <cofactor evidence="13">
        <name>Mg(2+)</name>
        <dbReference type="ChEBI" id="CHEBI:18420"/>
    </cofactor>
    <text evidence="13">Binds 2 magnesium ions per tetramer.</text>
</comment>
<dbReference type="InterPro" id="IPR045864">
    <property type="entry name" value="aa-tRNA-synth_II/BPL/LPL"/>
</dbReference>
<comment type="subunit">
    <text evidence="3 13">Tetramer of two alpha and two beta subunits.</text>
</comment>
<dbReference type="InterPro" id="IPR041616">
    <property type="entry name" value="PheRS_beta_core"/>
</dbReference>
<dbReference type="Pfam" id="PF03147">
    <property type="entry name" value="FDX-ACB"/>
    <property type="match status" value="1"/>
</dbReference>
<dbReference type="KEGG" id="amob:HG15A2_09040"/>
<dbReference type="Proteomes" id="UP000319852">
    <property type="component" value="Chromosome"/>
</dbReference>
<keyword evidence="5 13" id="KW-0436">Ligase</keyword>
<dbReference type="Pfam" id="PF03483">
    <property type="entry name" value="B3_4"/>
    <property type="match status" value="1"/>
</dbReference>
<evidence type="ECO:0000256" key="9">
    <source>
        <dbReference type="ARBA" id="ARBA00022842"/>
    </source>
</evidence>
<gene>
    <name evidence="13 16" type="primary">pheT</name>
    <name evidence="16" type="ORF">HG15A2_09040</name>
</gene>
<evidence type="ECO:0000256" key="13">
    <source>
        <dbReference type="HAMAP-Rule" id="MF_00283"/>
    </source>
</evidence>
<feature type="domain" description="FDX-ACB" evidence="14">
    <location>
        <begin position="579"/>
        <end position="673"/>
    </location>
</feature>
<feature type="binding site" evidence="13">
    <location>
        <position position="355"/>
    </location>
    <ligand>
        <name>Mg(2+)</name>
        <dbReference type="ChEBI" id="CHEBI:18420"/>
        <note>shared with alpha subunit</note>
    </ligand>
</feature>
<feature type="binding site" evidence="13">
    <location>
        <position position="354"/>
    </location>
    <ligand>
        <name>Mg(2+)</name>
        <dbReference type="ChEBI" id="CHEBI:18420"/>
        <note>shared with alpha subunit</note>
    </ligand>
</feature>
<evidence type="ECO:0000256" key="12">
    <source>
        <dbReference type="ARBA" id="ARBA00049255"/>
    </source>
</evidence>
<evidence type="ECO:0000256" key="10">
    <source>
        <dbReference type="ARBA" id="ARBA00022917"/>
    </source>
</evidence>
<comment type="subcellular location">
    <subcellularLocation>
        <location evidence="1 13">Cytoplasm</location>
    </subcellularLocation>
</comment>
<evidence type="ECO:0000256" key="5">
    <source>
        <dbReference type="ARBA" id="ARBA00022598"/>
    </source>
</evidence>
<keyword evidence="10 13" id="KW-0648">Protein biosynthesis</keyword>
<dbReference type="InterPro" id="IPR004532">
    <property type="entry name" value="Phe-tRNA-ligase_IIc_bsu_bact"/>
</dbReference>
<evidence type="ECO:0000256" key="6">
    <source>
        <dbReference type="ARBA" id="ARBA00022723"/>
    </source>
</evidence>
<dbReference type="InterPro" id="IPR005147">
    <property type="entry name" value="tRNA_synthase_B5-dom"/>
</dbReference>
<proteinExistence type="inferred from homology"/>
<sequence>MIVSLDWLKEYVELPKDLDELTLKLTLTGLNLEGVEQVGSDTGVDLEVTSNRPDCLGHIGVAREVAVIWDRELKVEEPQPKPTGQGGLGQLEVECPQLCPRYTARLIRGVKVGPSPEWLANRLRTLGIAVINNVVDITNYVLFECGQPLHAFDVNKLSGAKLADKKIVVRESTKGEKFTAIDHKEYELAEGTCVIADGEKAVALAGVMGGADTEVSEATVDVLIEAADFAPLSVRNTARRHHLHSPSSYRFERGVDPLGIDWASRRACELILELAGGELCETIADSGETYEKPEPVKLRFEQIKRVLGIAVPVEQVQKILTDLGCEETHICDHCIKVIAPSWRADLTREIDLIEEVARIFGYEQIPEDAGVRMVASQRTQQDRVQDRIRMTLVAAGFYEAMTLSAVDETTIDAIQPWSQAEPLRVSTPVLRRADCLRQTLVPSLLASRLHNEKASNPTIELFEIANVYLPQSGELPQQKRLLAITSGGGYLELKGVVEAVVGAATRNAHLEVTPADFELLDSQRSGLLQLDGKPLGYVGELSDAGLERSELRHGCSVAEIDVDLLIEAAQLVVTAEPLSPYPAVSRDLNIVVDESVCWADVERLTATAGGELLEAIEYQETYRDPKRLEAGKKSLLFSVQLRSDSATLTSEQADAVRDSIVAALKKEVGGELRA</sequence>
<dbReference type="PANTHER" id="PTHR10947">
    <property type="entry name" value="PHENYLALANYL-TRNA SYNTHETASE BETA CHAIN AND LEUCINE-RICH REPEAT-CONTAINING PROTEIN 47"/>
    <property type="match status" value="1"/>
</dbReference>
<dbReference type="EC" id="6.1.1.20" evidence="13"/>
<evidence type="ECO:0000256" key="1">
    <source>
        <dbReference type="ARBA" id="ARBA00004496"/>
    </source>
</evidence>
<evidence type="ECO:0000256" key="3">
    <source>
        <dbReference type="ARBA" id="ARBA00011209"/>
    </source>
</evidence>
<dbReference type="Gene3D" id="3.30.70.380">
    <property type="entry name" value="Ferrodoxin-fold anticodon-binding domain"/>
    <property type="match status" value="1"/>
</dbReference>
<dbReference type="EMBL" id="CP036263">
    <property type="protein sequence ID" value="QDS97640.1"/>
    <property type="molecule type" value="Genomic_DNA"/>
</dbReference>
<reference evidence="16 17" key="1">
    <citation type="submission" date="2019-02" db="EMBL/GenBank/DDBJ databases">
        <title>Deep-cultivation of Planctomycetes and their phenomic and genomic characterization uncovers novel biology.</title>
        <authorList>
            <person name="Wiegand S."/>
            <person name="Jogler M."/>
            <person name="Boedeker C."/>
            <person name="Pinto D."/>
            <person name="Vollmers J."/>
            <person name="Rivas-Marin E."/>
            <person name="Kohn T."/>
            <person name="Peeters S.H."/>
            <person name="Heuer A."/>
            <person name="Rast P."/>
            <person name="Oberbeckmann S."/>
            <person name="Bunk B."/>
            <person name="Jeske O."/>
            <person name="Meyerdierks A."/>
            <person name="Storesund J.E."/>
            <person name="Kallscheuer N."/>
            <person name="Luecker S."/>
            <person name="Lage O.M."/>
            <person name="Pohl T."/>
            <person name="Merkel B.J."/>
            <person name="Hornburger P."/>
            <person name="Mueller R.-W."/>
            <person name="Bruemmer F."/>
            <person name="Labrenz M."/>
            <person name="Spormann A.M."/>
            <person name="Op den Camp H."/>
            <person name="Overmann J."/>
            <person name="Amann R."/>
            <person name="Jetten M.S.M."/>
            <person name="Mascher T."/>
            <person name="Medema M.H."/>
            <person name="Devos D.P."/>
            <person name="Kaster A.-K."/>
            <person name="Ovreas L."/>
            <person name="Rohde M."/>
            <person name="Galperin M.Y."/>
            <person name="Jogler C."/>
        </authorList>
    </citation>
    <scope>NUCLEOTIDE SEQUENCE [LARGE SCALE GENOMIC DNA]</scope>
    <source>
        <strain evidence="16 17">HG15A2</strain>
    </source>
</reference>
<dbReference type="GO" id="GO:0003723">
    <property type="term" value="F:RNA binding"/>
    <property type="evidence" value="ECO:0007669"/>
    <property type="project" value="InterPro"/>
</dbReference>
<comment type="catalytic activity">
    <reaction evidence="12 13">
        <text>tRNA(Phe) + L-phenylalanine + ATP = L-phenylalanyl-tRNA(Phe) + AMP + diphosphate + H(+)</text>
        <dbReference type="Rhea" id="RHEA:19413"/>
        <dbReference type="Rhea" id="RHEA-COMP:9668"/>
        <dbReference type="Rhea" id="RHEA-COMP:9699"/>
        <dbReference type="ChEBI" id="CHEBI:15378"/>
        <dbReference type="ChEBI" id="CHEBI:30616"/>
        <dbReference type="ChEBI" id="CHEBI:33019"/>
        <dbReference type="ChEBI" id="CHEBI:58095"/>
        <dbReference type="ChEBI" id="CHEBI:78442"/>
        <dbReference type="ChEBI" id="CHEBI:78531"/>
        <dbReference type="ChEBI" id="CHEBI:456215"/>
        <dbReference type="EC" id="6.1.1.20"/>
    </reaction>
</comment>
<keyword evidence="7 13" id="KW-0547">Nucleotide-binding</keyword>
<dbReference type="InterPro" id="IPR009061">
    <property type="entry name" value="DNA-bd_dom_put_sf"/>
</dbReference>
<keyword evidence="8 13" id="KW-0067">ATP-binding</keyword>
<dbReference type="PANTHER" id="PTHR10947:SF0">
    <property type="entry name" value="PHENYLALANINE--TRNA LIGASE BETA SUBUNIT"/>
    <property type="match status" value="1"/>
</dbReference>
<dbReference type="SMART" id="SM00874">
    <property type="entry name" value="B5"/>
    <property type="match status" value="1"/>
</dbReference>
<dbReference type="HAMAP" id="MF_00283">
    <property type="entry name" value="Phe_tRNA_synth_beta1"/>
    <property type="match status" value="1"/>
</dbReference>
<keyword evidence="4 13" id="KW-0963">Cytoplasm</keyword>
<dbReference type="InterPro" id="IPR020825">
    <property type="entry name" value="Phe-tRNA_synthase-like_B3/B4"/>
</dbReference>
<dbReference type="GO" id="GO:0000287">
    <property type="term" value="F:magnesium ion binding"/>
    <property type="evidence" value="ECO:0007669"/>
    <property type="project" value="UniProtKB-UniRule"/>
</dbReference>
<dbReference type="OrthoDB" id="9805455at2"/>
<dbReference type="GO" id="GO:0004826">
    <property type="term" value="F:phenylalanine-tRNA ligase activity"/>
    <property type="evidence" value="ECO:0007669"/>
    <property type="project" value="UniProtKB-UniRule"/>
</dbReference>
<dbReference type="SUPFAM" id="SSF46955">
    <property type="entry name" value="Putative DNA-binding domain"/>
    <property type="match status" value="2"/>
</dbReference>
<dbReference type="Pfam" id="PF03484">
    <property type="entry name" value="B5"/>
    <property type="match status" value="1"/>
</dbReference>
<dbReference type="PROSITE" id="PS51483">
    <property type="entry name" value="B5"/>
    <property type="match status" value="1"/>
</dbReference>
<name>A0A517MRY7_9BACT</name>
<dbReference type="InterPro" id="IPR005146">
    <property type="entry name" value="B3/B4_tRNA-bd"/>
</dbReference>
<dbReference type="SMART" id="SM00873">
    <property type="entry name" value="B3_4"/>
    <property type="match status" value="1"/>
</dbReference>
<dbReference type="GO" id="GO:0009328">
    <property type="term" value="C:phenylalanine-tRNA ligase complex"/>
    <property type="evidence" value="ECO:0007669"/>
    <property type="project" value="TreeGrafter"/>
</dbReference>
<keyword evidence="6 13" id="KW-0479">Metal-binding</keyword>
<keyword evidence="11 13" id="KW-0030">Aminoacyl-tRNA synthetase</keyword>
<dbReference type="Gene3D" id="3.30.56.10">
    <property type="match status" value="2"/>
</dbReference>
<dbReference type="SMART" id="SM00896">
    <property type="entry name" value="FDX-ACB"/>
    <property type="match status" value="1"/>
</dbReference>
<evidence type="ECO:0000259" key="14">
    <source>
        <dbReference type="PROSITE" id="PS51447"/>
    </source>
</evidence>
<evidence type="ECO:0000256" key="7">
    <source>
        <dbReference type="ARBA" id="ARBA00022741"/>
    </source>
</evidence>
<dbReference type="Pfam" id="PF17759">
    <property type="entry name" value="tRNA_synthFbeta"/>
    <property type="match status" value="1"/>
</dbReference>
<dbReference type="FunFam" id="3.50.40.10:FF:000001">
    <property type="entry name" value="Phenylalanine--tRNA ligase beta subunit"/>
    <property type="match status" value="1"/>
</dbReference>
<evidence type="ECO:0000256" key="2">
    <source>
        <dbReference type="ARBA" id="ARBA00008653"/>
    </source>
</evidence>